<keyword evidence="4" id="KW-1185">Reference proteome</keyword>
<evidence type="ECO:0000313" key="4">
    <source>
        <dbReference type="Proteomes" id="UP000075902"/>
    </source>
</evidence>
<dbReference type="EnsemblMetazoa" id="AMEC015020-RA">
    <property type="protein sequence ID" value="AMEC015020-PA"/>
    <property type="gene ID" value="AMEC015020"/>
</dbReference>
<dbReference type="AlphaFoldDB" id="A0A182U6X7"/>
<feature type="compositionally biased region" description="Polar residues" evidence="1">
    <location>
        <begin position="540"/>
        <end position="554"/>
    </location>
</feature>
<evidence type="ECO:0000313" key="3">
    <source>
        <dbReference type="EnsemblMetazoa" id="AMEC015020-PA"/>
    </source>
</evidence>
<feature type="region of interest" description="Disordered" evidence="1">
    <location>
        <begin position="194"/>
        <end position="227"/>
    </location>
</feature>
<name>A0A182U6X7_9DIPT</name>
<reference evidence="3" key="2">
    <citation type="submission" date="2020-05" db="UniProtKB">
        <authorList>
            <consortium name="EnsemblMetazoa"/>
        </authorList>
    </citation>
    <scope>IDENTIFICATION</scope>
    <source>
        <strain evidence="3">CM1001059</strain>
    </source>
</reference>
<feature type="region of interest" description="Disordered" evidence="1">
    <location>
        <begin position="114"/>
        <end position="151"/>
    </location>
</feature>
<feature type="region of interest" description="Disordered" evidence="1">
    <location>
        <begin position="490"/>
        <end position="633"/>
    </location>
</feature>
<keyword evidence="2" id="KW-0732">Signal</keyword>
<sequence length="633" mass="70077">MKGRGFLQLLPVLALCASSCFPHIVSAQFGMGPSPLLSLEDYDSDEMIPLVRQVRVPEPSSYTRSQPSARMLPSVESFPITDDVLKQLRSLLIVTPENKITKLKLPRKSAAKTTVKHTATVTSPTVPTTSTMSTVSTTSARPAMTSTASLPDSREVGKKWFPLLLQEAIDNILQKNTSELDELDELVDQIASGSRVHRQEVYEEPPASYRNAYDQPSAGESDTAGSLDLPSVNLEQFSAGVPYVVNIFNNTQIGYIVMQVANDSEIRVEPPEDAPESVTVSFDVERKTRRTVSDTNDEYDYNLLPSSNSLPHQMSKSAYKESPTVQYMHKSKPPVPPPARAPAVEPPFFNLLNTPDNEPVRYRVLLRNNDAQPDKINVRLPLPGQMLSSPVKLLTGDRHPANQPHGKPSIPKRKPLYQEQQPTVLRSRLPAADTMVESFESRPAARRPTNGLGRVVRKYDYESSESELPSEDQTDLTLPVTNTVTQRTAKILSSGKHSPTTTAVHRTTPEPYSEAQKYNIGRTFGSTNAQQDGDSERDQPTTARSVSSADSTSLADLPGDDVLFNQTPENRMVRAGQDSVVDAYRRKRKEERPLKRSIPTSDGALNELFGQGKGRRRWGSRVLSSEESEEDRS</sequence>
<organism evidence="3 4">
    <name type="scientific">Anopheles melas</name>
    <dbReference type="NCBI Taxonomy" id="34690"/>
    <lineage>
        <taxon>Eukaryota</taxon>
        <taxon>Metazoa</taxon>
        <taxon>Ecdysozoa</taxon>
        <taxon>Arthropoda</taxon>
        <taxon>Hexapoda</taxon>
        <taxon>Insecta</taxon>
        <taxon>Pterygota</taxon>
        <taxon>Neoptera</taxon>
        <taxon>Endopterygota</taxon>
        <taxon>Diptera</taxon>
        <taxon>Nematocera</taxon>
        <taxon>Culicoidea</taxon>
        <taxon>Culicidae</taxon>
        <taxon>Anophelinae</taxon>
        <taxon>Anopheles</taxon>
    </lineage>
</organism>
<reference evidence="4" key="1">
    <citation type="submission" date="2014-01" db="EMBL/GenBank/DDBJ databases">
        <title>The Genome Sequence of Anopheles melas CM1001059_A (V2).</title>
        <authorList>
            <consortium name="The Broad Institute Genomics Platform"/>
            <person name="Neafsey D.E."/>
            <person name="Besansky N."/>
            <person name="Howell P."/>
            <person name="Walton C."/>
            <person name="Young S.K."/>
            <person name="Zeng Q."/>
            <person name="Gargeya S."/>
            <person name="Fitzgerald M."/>
            <person name="Haas B."/>
            <person name="Abouelleil A."/>
            <person name="Allen A.W."/>
            <person name="Alvarado L."/>
            <person name="Arachchi H.M."/>
            <person name="Berlin A.M."/>
            <person name="Chapman S.B."/>
            <person name="Gainer-Dewar J."/>
            <person name="Goldberg J."/>
            <person name="Griggs A."/>
            <person name="Gujja S."/>
            <person name="Hansen M."/>
            <person name="Howarth C."/>
            <person name="Imamovic A."/>
            <person name="Ireland A."/>
            <person name="Larimer J."/>
            <person name="McCowan C."/>
            <person name="Murphy C."/>
            <person name="Pearson M."/>
            <person name="Poon T.W."/>
            <person name="Priest M."/>
            <person name="Roberts A."/>
            <person name="Saif S."/>
            <person name="Shea T."/>
            <person name="Sisk P."/>
            <person name="Sykes S."/>
            <person name="Wortman J."/>
            <person name="Nusbaum C."/>
            <person name="Birren B."/>
        </authorList>
    </citation>
    <scope>NUCLEOTIDE SEQUENCE [LARGE SCALE GENOMIC DNA]</scope>
    <source>
        <strain evidence="4">CM1001059</strain>
    </source>
</reference>
<dbReference type="Proteomes" id="UP000075902">
    <property type="component" value="Unassembled WGS sequence"/>
</dbReference>
<feature type="compositionally biased region" description="Low complexity" evidence="1">
    <location>
        <begin position="114"/>
        <end position="140"/>
    </location>
</feature>
<feature type="compositionally biased region" description="Polar residues" evidence="1">
    <location>
        <begin position="495"/>
        <end position="505"/>
    </location>
</feature>
<proteinExistence type="predicted"/>
<accession>A0A182U6X7</accession>
<evidence type="ECO:0008006" key="5">
    <source>
        <dbReference type="Google" id="ProtNLM"/>
    </source>
</evidence>
<evidence type="ECO:0000256" key="2">
    <source>
        <dbReference type="SAM" id="SignalP"/>
    </source>
</evidence>
<protein>
    <recommendedName>
        <fullName evidence="5">DUF4794 domain-containing protein</fullName>
    </recommendedName>
</protein>
<feature type="chain" id="PRO_5008137808" description="DUF4794 domain-containing protein" evidence="2">
    <location>
        <begin position="28"/>
        <end position="633"/>
    </location>
</feature>
<evidence type="ECO:0000256" key="1">
    <source>
        <dbReference type="SAM" id="MobiDB-lite"/>
    </source>
</evidence>
<dbReference type="VEuPathDB" id="VectorBase:AMEC015020"/>
<feature type="signal peptide" evidence="2">
    <location>
        <begin position="1"/>
        <end position="27"/>
    </location>
</feature>